<dbReference type="Proteomes" id="UP001152130">
    <property type="component" value="Unassembled WGS sequence"/>
</dbReference>
<dbReference type="EMBL" id="JAPDHF010000001">
    <property type="protein sequence ID" value="KAJ4024651.1"/>
    <property type="molecule type" value="Genomic_DNA"/>
</dbReference>
<sequence>MNEMPESQYTTILHAFLDMEVALRLCQAAAAGRATLAEWQRALADWQEAQATIVAISQGAEKELEALNDKVQRLNLM</sequence>
<evidence type="ECO:0000313" key="2">
    <source>
        <dbReference type="Proteomes" id="UP001152130"/>
    </source>
</evidence>
<dbReference type="AlphaFoldDB" id="A0A9W8UE94"/>
<organism evidence="1 2">
    <name type="scientific">Fusarium irregulare</name>
    <dbReference type="NCBI Taxonomy" id="2494466"/>
    <lineage>
        <taxon>Eukaryota</taxon>
        <taxon>Fungi</taxon>
        <taxon>Dikarya</taxon>
        <taxon>Ascomycota</taxon>
        <taxon>Pezizomycotina</taxon>
        <taxon>Sordariomycetes</taxon>
        <taxon>Hypocreomycetidae</taxon>
        <taxon>Hypocreales</taxon>
        <taxon>Nectriaceae</taxon>
        <taxon>Fusarium</taxon>
        <taxon>Fusarium incarnatum-equiseti species complex</taxon>
    </lineage>
</organism>
<gene>
    <name evidence="1" type="ORF">NW766_000891</name>
</gene>
<reference evidence="1" key="1">
    <citation type="submission" date="2022-10" db="EMBL/GenBank/DDBJ databases">
        <title>Fusarium specimens isolated from Avocado Roots.</title>
        <authorList>
            <person name="Stajich J."/>
            <person name="Roper C."/>
            <person name="Heimlech-Rivalta G."/>
        </authorList>
    </citation>
    <scope>NUCLEOTIDE SEQUENCE</scope>
    <source>
        <strain evidence="1">CF00143</strain>
    </source>
</reference>
<proteinExistence type="predicted"/>
<dbReference type="OrthoDB" id="5102350at2759"/>
<name>A0A9W8UE94_9HYPO</name>
<protein>
    <submittedName>
        <fullName evidence="1">Uncharacterized protein</fullName>
    </submittedName>
</protein>
<comment type="caution">
    <text evidence="1">The sequence shown here is derived from an EMBL/GenBank/DDBJ whole genome shotgun (WGS) entry which is preliminary data.</text>
</comment>
<keyword evidence="2" id="KW-1185">Reference proteome</keyword>
<accession>A0A9W8UE94</accession>
<evidence type="ECO:0000313" key="1">
    <source>
        <dbReference type="EMBL" id="KAJ4024651.1"/>
    </source>
</evidence>